<organism evidence="2 3">
    <name type="scientific">Pseudarthrobacter siccitolerans</name>
    <dbReference type="NCBI Taxonomy" id="861266"/>
    <lineage>
        <taxon>Bacteria</taxon>
        <taxon>Bacillati</taxon>
        <taxon>Actinomycetota</taxon>
        <taxon>Actinomycetes</taxon>
        <taxon>Micrococcales</taxon>
        <taxon>Micrococcaceae</taxon>
        <taxon>Pseudarthrobacter</taxon>
    </lineage>
</organism>
<evidence type="ECO:0000313" key="3">
    <source>
        <dbReference type="Proteomes" id="UP000035722"/>
    </source>
</evidence>
<accession>A0A024H212</accession>
<name>A0A024H212_9MICC</name>
<dbReference type="Proteomes" id="UP000035722">
    <property type="component" value="Unassembled WGS sequence"/>
</dbReference>
<proteinExistence type="predicted"/>
<gene>
    <name evidence="2" type="ORF">ARTSIC4J27_2190</name>
</gene>
<sequence>MDIPLPQPTKPLSVLQSKVLEWVNDGCPGGVFEGYSHRISARALADDRYITITGRGPTWTARITQLGVELLKSTDVSDSDSHTPESEADKFIQKLIAAGGVMEVNIAANDALIRDVMKSALRPKGYKLEIAGVGSWQRPKYEARWARHFPDDVDERPVPVPDSVSKYHPIAKAFRDGTRRVSKEHVARAARLLHALATEGAARGYEATLPSSHKRTDTRRPTTLDGDIAITIGSTTVPLEMRELPPNGGSARPYIPKYNSRNQSWTTVNNTDFVSTGRLQLELTQKYSTNGRRERFRDGKRQQLDTALPAILREIEIQHLNMSGNASKHASRRRKPNAGGRPP</sequence>
<protein>
    <submittedName>
        <fullName evidence="2">Uncharacterized protein</fullName>
    </submittedName>
</protein>
<comment type="caution">
    <text evidence="2">The sequence shown here is derived from an EMBL/GenBank/DDBJ whole genome shotgun (WGS) entry which is preliminary data.</text>
</comment>
<evidence type="ECO:0000256" key="1">
    <source>
        <dbReference type="SAM" id="MobiDB-lite"/>
    </source>
</evidence>
<dbReference type="STRING" id="861266.ARTSIC4J27_2190"/>
<evidence type="ECO:0000313" key="2">
    <source>
        <dbReference type="EMBL" id="CCQ46230.1"/>
    </source>
</evidence>
<dbReference type="EMBL" id="CAQI01000042">
    <property type="protein sequence ID" value="CCQ46230.1"/>
    <property type="molecule type" value="Genomic_DNA"/>
</dbReference>
<reference evidence="3" key="1">
    <citation type="journal article" date="2014" name="Genome Announc.">
        <title>Genome Sequence of Arthrobacter siccitolerans 4J27, a Xeroprotectant-Producing Desiccation-Tolerant Microorganism.</title>
        <authorList>
            <person name="Manzanera M."/>
            <person name="Santa-Cruz-Calvo L."/>
            <person name="Vilchez J.I."/>
            <person name="Garcia-Fontana C."/>
            <person name="Silva-Castro G.A."/>
            <person name="Calvo C."/>
            <person name="Gonzalez-Lopez J."/>
        </authorList>
    </citation>
    <scope>NUCLEOTIDE SEQUENCE [LARGE SCALE GENOMIC DNA]</scope>
    <source>
        <strain evidence="3">4J27</strain>
    </source>
</reference>
<keyword evidence="3" id="KW-1185">Reference proteome</keyword>
<dbReference type="AlphaFoldDB" id="A0A024H212"/>
<feature type="region of interest" description="Disordered" evidence="1">
    <location>
        <begin position="322"/>
        <end position="343"/>
    </location>
</feature>